<keyword evidence="2" id="KW-1185">Reference proteome</keyword>
<sequence length="76" mass="8660">MPPVAWTFDLWHFRGRSDIRSLSLLLIHAHCDQIRPRKEKQGCMRHTEIATVATEVQKGHIHGIIANSPSIFCSVN</sequence>
<reference evidence="1" key="1">
    <citation type="submission" date="2020-04" db="EMBL/GenBank/DDBJ databases">
        <authorList>
            <person name="Broberg M."/>
        </authorList>
    </citation>
    <scope>NUCLEOTIDE SEQUENCE</scope>
</reference>
<evidence type="ECO:0000313" key="1">
    <source>
        <dbReference type="EMBL" id="CAG9950923.1"/>
    </source>
</evidence>
<dbReference type="Proteomes" id="UP000836387">
    <property type="component" value="Unassembled WGS sequence"/>
</dbReference>
<reference evidence="1" key="2">
    <citation type="submission" date="2021-10" db="EMBL/GenBank/DDBJ databases">
        <authorList>
            <person name="Piombo E."/>
        </authorList>
    </citation>
    <scope>NUCLEOTIDE SEQUENCE</scope>
</reference>
<evidence type="ECO:0000313" key="2">
    <source>
        <dbReference type="Proteomes" id="UP000836387"/>
    </source>
</evidence>
<accession>A0ACA9UC63</accession>
<name>A0ACA9UC63_BIOOC</name>
<comment type="caution">
    <text evidence="1">The sequence shown here is derived from an EMBL/GenBank/DDBJ whole genome shotgun (WGS) entry which is preliminary data.</text>
</comment>
<proteinExistence type="predicted"/>
<organism evidence="1 2">
    <name type="scientific">Clonostachys rosea f. rosea IK726</name>
    <dbReference type="NCBI Taxonomy" id="1349383"/>
    <lineage>
        <taxon>Eukaryota</taxon>
        <taxon>Fungi</taxon>
        <taxon>Dikarya</taxon>
        <taxon>Ascomycota</taxon>
        <taxon>Pezizomycotina</taxon>
        <taxon>Sordariomycetes</taxon>
        <taxon>Hypocreomycetidae</taxon>
        <taxon>Hypocreales</taxon>
        <taxon>Bionectriaceae</taxon>
        <taxon>Clonostachys</taxon>
    </lineage>
</organism>
<protein>
    <submittedName>
        <fullName evidence="1">Uncharacterized protein</fullName>
    </submittedName>
</protein>
<dbReference type="EMBL" id="CADEHS020000210">
    <property type="protein sequence ID" value="CAG9950923.1"/>
    <property type="molecule type" value="Genomic_DNA"/>
</dbReference>
<gene>
    <name evidence="1" type="ORF">CRV2_00019158</name>
</gene>